<evidence type="ECO:0000256" key="1">
    <source>
        <dbReference type="SAM" id="Phobius"/>
    </source>
</evidence>
<keyword evidence="3" id="KW-1185">Reference proteome</keyword>
<sequence>MIQLATVNSRYLIFKSDGNYYLLDRKPVNFLCYFFFPLSWLFKQKLYIITEGDFQHILFKNQQASNFVVPFSLIGGLGFLLTTVIRRSGLLTRLETDLSIQTNLLFFALVFLLSLVFVQTVYYVSKKRLFSKLALTEITEYKKIVPKTIKNTIAKRIFAVIMLWLLTILCAFTYIYSGNWFFLWSVFFMLCFMFMLGNASYTIDVIYKMSDN</sequence>
<feature type="transmembrane region" description="Helical" evidence="1">
    <location>
        <begin position="105"/>
        <end position="124"/>
    </location>
</feature>
<reference evidence="2 3" key="1">
    <citation type="submission" date="2018-02" db="EMBL/GenBank/DDBJ databases">
        <title>Draft genome sequence of Streptococcus oricebi CCUG 70868T type strain.</title>
        <authorList>
            <person name="Mendez V."/>
            <person name="Salva-Serra F."/>
            <person name="Jaen-Luchoro D."/>
            <person name="Gonzales-Siles L."/>
            <person name="Karlsson R."/>
            <person name="Engstrom-Jakobsson H."/>
            <person name="Busquets A."/>
            <person name="Gomila M."/>
            <person name="Pineiro-Iglesias B."/>
            <person name="Bennasar-Figueras A."/>
            <person name="Seeger M."/>
            <person name="Moore E."/>
        </authorList>
    </citation>
    <scope>NUCLEOTIDE SEQUENCE [LARGE SCALE GENOMIC DNA]</scope>
    <source>
        <strain evidence="2 3">CCUG 70868</strain>
    </source>
</reference>
<dbReference type="InterPro" id="IPR005915">
    <property type="entry name" value="Tandem_5TM"/>
</dbReference>
<evidence type="ECO:0000313" key="3">
    <source>
        <dbReference type="Proteomes" id="UP001519296"/>
    </source>
</evidence>
<keyword evidence="1" id="KW-0812">Transmembrane</keyword>
<feature type="transmembrane region" description="Helical" evidence="1">
    <location>
        <begin position="157"/>
        <end position="176"/>
    </location>
</feature>
<evidence type="ECO:0000313" key="2">
    <source>
        <dbReference type="EMBL" id="MBP2622602.1"/>
    </source>
</evidence>
<gene>
    <name evidence="2" type="ORF">C4K46_01460</name>
</gene>
<organism evidence="2 3">
    <name type="scientific">Streptococcus oricebi</name>
    <dbReference type="NCBI Taxonomy" id="1547447"/>
    <lineage>
        <taxon>Bacteria</taxon>
        <taxon>Bacillati</taxon>
        <taxon>Bacillota</taxon>
        <taxon>Bacilli</taxon>
        <taxon>Lactobacillales</taxon>
        <taxon>Streptococcaceae</taxon>
        <taxon>Streptococcus</taxon>
    </lineage>
</organism>
<dbReference type="Pfam" id="PF04276">
    <property type="entry name" value="DUF443"/>
    <property type="match status" value="1"/>
</dbReference>
<feature type="transmembrane region" description="Helical" evidence="1">
    <location>
        <begin position="27"/>
        <end position="43"/>
    </location>
</feature>
<protein>
    <recommendedName>
        <fullName evidence="4">Tandem five-TM protein</fullName>
    </recommendedName>
</protein>
<dbReference type="EMBL" id="PRDG01000001">
    <property type="protein sequence ID" value="MBP2622602.1"/>
    <property type="molecule type" value="Genomic_DNA"/>
</dbReference>
<dbReference type="NCBIfam" id="TIGR01218">
    <property type="entry name" value="Gpos_tandem_5TM"/>
    <property type="match status" value="1"/>
</dbReference>
<feature type="transmembrane region" description="Helical" evidence="1">
    <location>
        <begin position="64"/>
        <end position="85"/>
    </location>
</feature>
<name>A0ABS5B187_9STRE</name>
<evidence type="ECO:0008006" key="4">
    <source>
        <dbReference type="Google" id="ProtNLM"/>
    </source>
</evidence>
<comment type="caution">
    <text evidence="2">The sequence shown here is derived from an EMBL/GenBank/DDBJ whole genome shotgun (WGS) entry which is preliminary data.</text>
</comment>
<keyword evidence="1" id="KW-0472">Membrane</keyword>
<accession>A0ABS5B187</accession>
<dbReference type="Proteomes" id="UP001519296">
    <property type="component" value="Unassembled WGS sequence"/>
</dbReference>
<keyword evidence="1" id="KW-1133">Transmembrane helix</keyword>
<dbReference type="RefSeq" id="WP_245335114.1">
    <property type="nucleotide sequence ID" value="NZ_PRDG01000001.1"/>
</dbReference>
<proteinExistence type="predicted"/>
<feature type="transmembrane region" description="Helical" evidence="1">
    <location>
        <begin position="182"/>
        <end position="207"/>
    </location>
</feature>